<name>A0A974HRP6_XENLA</name>
<evidence type="ECO:0000313" key="2">
    <source>
        <dbReference type="Proteomes" id="UP000694892"/>
    </source>
</evidence>
<gene>
    <name evidence="1" type="ORF">XELAEV_18021548mg</name>
</gene>
<dbReference type="EMBL" id="CM004471">
    <property type="protein sequence ID" value="OCT87845.1"/>
    <property type="molecule type" value="Genomic_DNA"/>
</dbReference>
<protein>
    <submittedName>
        <fullName evidence="1">Uncharacterized protein</fullName>
    </submittedName>
</protein>
<reference evidence="2" key="1">
    <citation type="journal article" date="2016" name="Nature">
        <title>Genome evolution in the allotetraploid frog Xenopus laevis.</title>
        <authorList>
            <person name="Session A.M."/>
            <person name="Uno Y."/>
            <person name="Kwon T."/>
            <person name="Chapman J.A."/>
            <person name="Toyoda A."/>
            <person name="Takahashi S."/>
            <person name="Fukui A."/>
            <person name="Hikosaka A."/>
            <person name="Suzuki A."/>
            <person name="Kondo M."/>
            <person name="van Heeringen S.J."/>
            <person name="Quigley I."/>
            <person name="Heinz S."/>
            <person name="Ogino H."/>
            <person name="Ochi H."/>
            <person name="Hellsten U."/>
            <person name="Lyons J.B."/>
            <person name="Simakov O."/>
            <person name="Putnam N."/>
            <person name="Stites J."/>
            <person name="Kuroki Y."/>
            <person name="Tanaka T."/>
            <person name="Michiue T."/>
            <person name="Watanabe M."/>
            <person name="Bogdanovic O."/>
            <person name="Lister R."/>
            <person name="Georgiou G."/>
            <person name="Paranjpe S.S."/>
            <person name="van Kruijsbergen I."/>
            <person name="Shu S."/>
            <person name="Carlson J."/>
            <person name="Kinoshita T."/>
            <person name="Ohta Y."/>
            <person name="Mawaribuchi S."/>
            <person name="Jenkins J."/>
            <person name="Grimwood J."/>
            <person name="Schmutz J."/>
            <person name="Mitros T."/>
            <person name="Mozaffari S.V."/>
            <person name="Suzuki Y."/>
            <person name="Haramoto Y."/>
            <person name="Yamamoto T.S."/>
            <person name="Takagi C."/>
            <person name="Heald R."/>
            <person name="Miller K."/>
            <person name="Haudenschild C."/>
            <person name="Kitzman J."/>
            <person name="Nakayama T."/>
            <person name="Izutsu Y."/>
            <person name="Robert J."/>
            <person name="Fortriede J."/>
            <person name="Burns K."/>
            <person name="Lotay V."/>
            <person name="Karimi K."/>
            <person name="Yasuoka Y."/>
            <person name="Dichmann D.S."/>
            <person name="Flajnik M.F."/>
            <person name="Houston D.W."/>
            <person name="Shendure J."/>
            <person name="DuPasquier L."/>
            <person name="Vize P.D."/>
            <person name="Zorn A.M."/>
            <person name="Ito M."/>
            <person name="Marcotte E.M."/>
            <person name="Wallingford J.B."/>
            <person name="Ito Y."/>
            <person name="Asashima M."/>
            <person name="Ueno N."/>
            <person name="Matsuda Y."/>
            <person name="Veenstra G.J."/>
            <person name="Fujiyama A."/>
            <person name="Harland R.M."/>
            <person name="Taira M."/>
            <person name="Rokhsar D.S."/>
        </authorList>
    </citation>
    <scope>NUCLEOTIDE SEQUENCE [LARGE SCALE GENOMIC DNA]</scope>
    <source>
        <strain evidence="2">J</strain>
    </source>
</reference>
<dbReference type="AlphaFoldDB" id="A0A974HRP6"/>
<organism evidence="1 2">
    <name type="scientific">Xenopus laevis</name>
    <name type="common">African clawed frog</name>
    <dbReference type="NCBI Taxonomy" id="8355"/>
    <lineage>
        <taxon>Eukaryota</taxon>
        <taxon>Metazoa</taxon>
        <taxon>Chordata</taxon>
        <taxon>Craniata</taxon>
        <taxon>Vertebrata</taxon>
        <taxon>Euteleostomi</taxon>
        <taxon>Amphibia</taxon>
        <taxon>Batrachia</taxon>
        <taxon>Anura</taxon>
        <taxon>Pipoidea</taxon>
        <taxon>Pipidae</taxon>
        <taxon>Xenopodinae</taxon>
        <taxon>Xenopus</taxon>
        <taxon>Xenopus</taxon>
    </lineage>
</organism>
<proteinExistence type="predicted"/>
<dbReference type="Proteomes" id="UP000694892">
    <property type="component" value="Chromosome 3S"/>
</dbReference>
<evidence type="ECO:0000313" key="1">
    <source>
        <dbReference type="EMBL" id="OCT87845.1"/>
    </source>
</evidence>
<accession>A0A974HRP6</accession>
<sequence>MATLFKADPINLGRTRTKCSSCIGLNPEAFAKSADLKDSSVKLHEVSSLSSEVIIPRDGDLVVVLIGDDFVVEEGTLSFSFSFVEGMFLITFDNDEEKPPWAFLLFGNSEAVFPACFGLWKVTLPDDFCIDKLCFSTAFCFGETLLPPPFFFSVAESSISVTMGFCVLTFPTHFILGTEVPDLIFGTEYSVDP</sequence>